<accession>A0ABS7QPQ0</accession>
<reference evidence="1 2" key="1">
    <citation type="submission" date="2021-08" db="EMBL/GenBank/DDBJ databases">
        <title>Streptomyces sp. PTM05 isolated from lichen.</title>
        <authorList>
            <person name="Somphong A."/>
            <person name="Phongsopitanun W."/>
            <person name="Tanasupawat S."/>
        </authorList>
    </citation>
    <scope>NUCLEOTIDE SEQUENCE [LARGE SCALE GENOMIC DNA]</scope>
    <source>
        <strain evidence="1 2">Ptm05</strain>
    </source>
</reference>
<gene>
    <name evidence="1" type="ORF">K7472_09940</name>
</gene>
<dbReference type="EMBL" id="JAINVZ010000005">
    <property type="protein sequence ID" value="MBY8885163.1"/>
    <property type="molecule type" value="Genomic_DNA"/>
</dbReference>
<protein>
    <recommendedName>
        <fullName evidence="3">HNH endonuclease</fullName>
    </recommendedName>
</protein>
<proteinExistence type="predicted"/>
<evidence type="ECO:0000313" key="2">
    <source>
        <dbReference type="Proteomes" id="UP001198565"/>
    </source>
</evidence>
<evidence type="ECO:0000313" key="1">
    <source>
        <dbReference type="EMBL" id="MBY8885163.1"/>
    </source>
</evidence>
<evidence type="ECO:0008006" key="3">
    <source>
        <dbReference type="Google" id="ProtNLM"/>
    </source>
</evidence>
<keyword evidence="2" id="KW-1185">Reference proteome</keyword>
<sequence length="53" mass="5949">MQPIADCGRDHPVQMVALCPNCHAVKTRGSKKEQLQQSLLDVARKAHHRWTTG</sequence>
<name>A0ABS7QPQ0_9ACTN</name>
<organism evidence="1 2">
    <name type="scientific">Streptantibioticus parmotrematis</name>
    <dbReference type="NCBI Taxonomy" id="2873249"/>
    <lineage>
        <taxon>Bacteria</taxon>
        <taxon>Bacillati</taxon>
        <taxon>Actinomycetota</taxon>
        <taxon>Actinomycetes</taxon>
        <taxon>Kitasatosporales</taxon>
        <taxon>Streptomycetaceae</taxon>
        <taxon>Streptantibioticus</taxon>
    </lineage>
</organism>
<dbReference type="Proteomes" id="UP001198565">
    <property type="component" value="Unassembled WGS sequence"/>
</dbReference>
<comment type="caution">
    <text evidence="1">The sequence shown here is derived from an EMBL/GenBank/DDBJ whole genome shotgun (WGS) entry which is preliminary data.</text>
</comment>